<evidence type="ECO:0000256" key="1">
    <source>
        <dbReference type="SAM" id="MobiDB-lite"/>
    </source>
</evidence>
<accession>A0A9P4LVU5</accession>
<dbReference type="EMBL" id="ML978718">
    <property type="protein sequence ID" value="KAF2087855.1"/>
    <property type="molecule type" value="Genomic_DNA"/>
</dbReference>
<feature type="compositionally biased region" description="Polar residues" evidence="1">
    <location>
        <begin position="38"/>
        <end position="48"/>
    </location>
</feature>
<feature type="region of interest" description="Disordered" evidence="1">
    <location>
        <begin position="237"/>
        <end position="257"/>
    </location>
</feature>
<keyword evidence="3" id="KW-1185">Reference proteome</keyword>
<sequence>MSTNPSSTTGFDAIIDLTEDEPASMSDNSPAPDLPEQLPQQRAASTRQPRLPRFPREIIDLSDDTPQRRHRSPPYTAAVPIPESPDVEFVSARTIPGAPPAQPRQNLNHLAIDLTDDDIDILEVRVRAGGINGGTPGEGGFRTRTDRADQLQRARRMQEMHAARQRQPNEHPLRRPRFNPTNYLGQLAADVRYFGGAMREVLGGFIDYGERPPDLGIGRFGLDYDAAAFDLGYERDQPPPPPTYHAPSKAPEGFTRSPEEDEVLICPNCERELCSGSEDANKQVWIIKACGHAYCGECTINRHSSKRRGKEPARLLGSTLPPPFSKCAVQGCEKNTKSKTAMLQLFL</sequence>
<dbReference type="PANTHER" id="PTHR28042">
    <property type="entry name" value="E3 UBIQUITIN-PROTEIN LIGASE COMPLEX SLX5-SLX8 SUBUNIT SLX5"/>
    <property type="match status" value="1"/>
</dbReference>
<comment type="caution">
    <text evidence="2">The sequence shown here is derived from an EMBL/GenBank/DDBJ whole genome shotgun (WGS) entry which is preliminary data.</text>
</comment>
<name>A0A9P4LVU5_9PEZI</name>
<dbReference type="Proteomes" id="UP000799776">
    <property type="component" value="Unassembled WGS sequence"/>
</dbReference>
<dbReference type="GO" id="GO:0033768">
    <property type="term" value="C:SUMO-targeted ubiquitin ligase complex"/>
    <property type="evidence" value="ECO:0007669"/>
    <property type="project" value="TreeGrafter"/>
</dbReference>
<dbReference type="OrthoDB" id="2398441at2759"/>
<reference evidence="2" key="1">
    <citation type="journal article" date="2020" name="Stud. Mycol.">
        <title>101 Dothideomycetes genomes: a test case for predicting lifestyles and emergence of pathogens.</title>
        <authorList>
            <person name="Haridas S."/>
            <person name="Albert R."/>
            <person name="Binder M."/>
            <person name="Bloem J."/>
            <person name="Labutti K."/>
            <person name="Salamov A."/>
            <person name="Andreopoulos B."/>
            <person name="Baker S."/>
            <person name="Barry K."/>
            <person name="Bills G."/>
            <person name="Bluhm B."/>
            <person name="Cannon C."/>
            <person name="Castanera R."/>
            <person name="Culley D."/>
            <person name="Daum C."/>
            <person name="Ezra D."/>
            <person name="Gonzalez J."/>
            <person name="Henrissat B."/>
            <person name="Kuo A."/>
            <person name="Liang C."/>
            <person name="Lipzen A."/>
            <person name="Lutzoni F."/>
            <person name="Magnuson J."/>
            <person name="Mondo S."/>
            <person name="Nolan M."/>
            <person name="Ohm R."/>
            <person name="Pangilinan J."/>
            <person name="Park H.-J."/>
            <person name="Ramirez L."/>
            <person name="Alfaro M."/>
            <person name="Sun H."/>
            <person name="Tritt A."/>
            <person name="Yoshinaga Y."/>
            <person name="Zwiers L.-H."/>
            <person name="Turgeon B."/>
            <person name="Goodwin S."/>
            <person name="Spatafora J."/>
            <person name="Crous P."/>
            <person name="Grigoriev I."/>
        </authorList>
    </citation>
    <scope>NUCLEOTIDE SEQUENCE</scope>
    <source>
        <strain evidence="2">CBS 121410</strain>
    </source>
</reference>
<protein>
    <submittedName>
        <fullName evidence="2">Uncharacterized protein</fullName>
    </submittedName>
</protein>
<proteinExistence type="predicted"/>
<feature type="compositionally biased region" description="Polar residues" evidence="1">
    <location>
        <begin position="1"/>
        <end position="10"/>
    </location>
</feature>
<dbReference type="GO" id="GO:0004842">
    <property type="term" value="F:ubiquitin-protein transferase activity"/>
    <property type="evidence" value="ECO:0007669"/>
    <property type="project" value="TreeGrafter"/>
</dbReference>
<feature type="region of interest" description="Disordered" evidence="1">
    <location>
        <begin position="1"/>
        <end position="81"/>
    </location>
</feature>
<dbReference type="InterPro" id="IPR038886">
    <property type="entry name" value="E3_SLX5/Rfp1"/>
</dbReference>
<dbReference type="PANTHER" id="PTHR28042:SF1">
    <property type="entry name" value="E3 UBIQUITIN-PROTEIN LIGASE COMPLEX SLX5-SLX8 SUBUNIT SLX5"/>
    <property type="match status" value="1"/>
</dbReference>
<evidence type="ECO:0000313" key="3">
    <source>
        <dbReference type="Proteomes" id="UP000799776"/>
    </source>
</evidence>
<organism evidence="2 3">
    <name type="scientific">Saccharata proteae CBS 121410</name>
    <dbReference type="NCBI Taxonomy" id="1314787"/>
    <lineage>
        <taxon>Eukaryota</taxon>
        <taxon>Fungi</taxon>
        <taxon>Dikarya</taxon>
        <taxon>Ascomycota</taxon>
        <taxon>Pezizomycotina</taxon>
        <taxon>Dothideomycetes</taxon>
        <taxon>Dothideomycetes incertae sedis</taxon>
        <taxon>Botryosphaeriales</taxon>
        <taxon>Saccharataceae</taxon>
        <taxon>Saccharata</taxon>
    </lineage>
</organism>
<dbReference type="AlphaFoldDB" id="A0A9P4LVU5"/>
<gene>
    <name evidence="2" type="ORF">K490DRAFT_65135</name>
</gene>
<evidence type="ECO:0000313" key="2">
    <source>
        <dbReference type="EMBL" id="KAF2087855.1"/>
    </source>
</evidence>